<organism evidence="1 2">
    <name type="scientific">Coffea canephora</name>
    <name type="common">Robusta coffee</name>
    <dbReference type="NCBI Taxonomy" id="49390"/>
    <lineage>
        <taxon>Eukaryota</taxon>
        <taxon>Viridiplantae</taxon>
        <taxon>Streptophyta</taxon>
        <taxon>Embryophyta</taxon>
        <taxon>Tracheophyta</taxon>
        <taxon>Spermatophyta</taxon>
        <taxon>Magnoliopsida</taxon>
        <taxon>eudicotyledons</taxon>
        <taxon>Gunneridae</taxon>
        <taxon>Pentapetalae</taxon>
        <taxon>asterids</taxon>
        <taxon>lamiids</taxon>
        <taxon>Gentianales</taxon>
        <taxon>Rubiaceae</taxon>
        <taxon>Ixoroideae</taxon>
        <taxon>Gardenieae complex</taxon>
        <taxon>Bertiereae - Coffeeae clade</taxon>
        <taxon>Coffeeae</taxon>
        <taxon>Coffea</taxon>
    </lineage>
</organism>
<dbReference type="PANTHER" id="PTHR47467">
    <property type="entry name" value="OS01G0867200 PROTEIN"/>
    <property type="match status" value="1"/>
</dbReference>
<protein>
    <submittedName>
        <fullName evidence="1">Uncharacterized protein</fullName>
    </submittedName>
</protein>
<dbReference type="Proteomes" id="UP000295252">
    <property type="component" value="Chromosome IX"/>
</dbReference>
<sequence length="107" mass="12334">MHYSLFSFHFMVMIYFCHSFLDNTEFVLLILQITGLAFSSLSSDYIYVQGVDYEVLCGNWYESEKAFSFRGDSNWLGFSKCPSRDIVGGWCDSGNVFVADIGLEKRY</sequence>
<dbReference type="EMBL" id="HG739091">
    <property type="protein sequence ID" value="CDP01792.1"/>
    <property type="molecule type" value="Genomic_DNA"/>
</dbReference>
<dbReference type="InParanoid" id="A0A068U0G7"/>
<proteinExistence type="predicted"/>
<dbReference type="STRING" id="49390.A0A068U0G7"/>
<accession>A0A068U0G7</accession>
<keyword evidence="2" id="KW-1185">Reference proteome</keyword>
<gene>
    <name evidence="1" type="ORF">GSCOC_T00036953001</name>
</gene>
<dbReference type="OrthoDB" id="1879717at2759"/>
<dbReference type="Gramene" id="CDP01792">
    <property type="protein sequence ID" value="CDP01792"/>
    <property type="gene ID" value="GSCOC_T00036953001"/>
</dbReference>
<dbReference type="PhylomeDB" id="A0A068U0G7"/>
<evidence type="ECO:0000313" key="2">
    <source>
        <dbReference type="Proteomes" id="UP000295252"/>
    </source>
</evidence>
<reference evidence="2" key="1">
    <citation type="journal article" date="2014" name="Science">
        <title>The coffee genome provides insight into the convergent evolution of caffeine biosynthesis.</title>
        <authorList>
            <person name="Denoeud F."/>
            <person name="Carretero-Paulet L."/>
            <person name="Dereeper A."/>
            <person name="Droc G."/>
            <person name="Guyot R."/>
            <person name="Pietrella M."/>
            <person name="Zheng C."/>
            <person name="Alberti A."/>
            <person name="Anthony F."/>
            <person name="Aprea G."/>
            <person name="Aury J.M."/>
            <person name="Bento P."/>
            <person name="Bernard M."/>
            <person name="Bocs S."/>
            <person name="Campa C."/>
            <person name="Cenci A."/>
            <person name="Combes M.C."/>
            <person name="Crouzillat D."/>
            <person name="Da Silva C."/>
            <person name="Daddiego L."/>
            <person name="De Bellis F."/>
            <person name="Dussert S."/>
            <person name="Garsmeur O."/>
            <person name="Gayraud T."/>
            <person name="Guignon V."/>
            <person name="Jahn K."/>
            <person name="Jamilloux V."/>
            <person name="Joet T."/>
            <person name="Labadie K."/>
            <person name="Lan T."/>
            <person name="Leclercq J."/>
            <person name="Lepelley M."/>
            <person name="Leroy T."/>
            <person name="Li L.T."/>
            <person name="Librado P."/>
            <person name="Lopez L."/>
            <person name="Munoz A."/>
            <person name="Noel B."/>
            <person name="Pallavicini A."/>
            <person name="Perrotta G."/>
            <person name="Poncet V."/>
            <person name="Pot D."/>
            <person name="Priyono X."/>
            <person name="Rigoreau M."/>
            <person name="Rouard M."/>
            <person name="Rozas J."/>
            <person name="Tranchant-Dubreuil C."/>
            <person name="VanBuren R."/>
            <person name="Zhang Q."/>
            <person name="Andrade A.C."/>
            <person name="Argout X."/>
            <person name="Bertrand B."/>
            <person name="de Kochko A."/>
            <person name="Graziosi G."/>
            <person name="Henry R.J."/>
            <person name="Jayarama X."/>
            <person name="Ming R."/>
            <person name="Nagai C."/>
            <person name="Rounsley S."/>
            <person name="Sankoff D."/>
            <person name="Giuliano G."/>
            <person name="Albert V.A."/>
            <person name="Wincker P."/>
            <person name="Lashermes P."/>
        </authorList>
    </citation>
    <scope>NUCLEOTIDE SEQUENCE [LARGE SCALE GENOMIC DNA]</scope>
    <source>
        <strain evidence="2">cv. DH200-94</strain>
    </source>
</reference>
<dbReference type="PANTHER" id="PTHR47467:SF1">
    <property type="entry name" value="WD40 REPEAT-CONTAINING PROTEIN"/>
    <property type="match status" value="1"/>
</dbReference>
<evidence type="ECO:0000313" key="1">
    <source>
        <dbReference type="EMBL" id="CDP01792.1"/>
    </source>
</evidence>
<name>A0A068U0G7_COFCA</name>
<dbReference type="AlphaFoldDB" id="A0A068U0G7"/>